<organism evidence="3 4">
    <name type="scientific">Streptomyces inusitatus</name>
    <dbReference type="NCBI Taxonomy" id="68221"/>
    <lineage>
        <taxon>Bacteria</taxon>
        <taxon>Bacillati</taxon>
        <taxon>Actinomycetota</taxon>
        <taxon>Actinomycetes</taxon>
        <taxon>Kitasatosporales</taxon>
        <taxon>Streptomycetaceae</taxon>
        <taxon>Streptomyces</taxon>
    </lineage>
</organism>
<dbReference type="GO" id="GO:0016491">
    <property type="term" value="F:oxidoreductase activity"/>
    <property type="evidence" value="ECO:0007669"/>
    <property type="project" value="UniProtKB-KW"/>
</dbReference>
<evidence type="ECO:0000256" key="1">
    <source>
        <dbReference type="ARBA" id="ARBA00023002"/>
    </source>
</evidence>
<dbReference type="PANTHER" id="PTHR42659:SF1">
    <property type="entry name" value="OXIDOREDUCTASE"/>
    <property type="match status" value="1"/>
</dbReference>
<dbReference type="InterPro" id="IPR005107">
    <property type="entry name" value="CO_DH_flav_C"/>
</dbReference>
<name>A0A918V181_9ACTN</name>
<dbReference type="InterPro" id="IPR036318">
    <property type="entry name" value="FAD-bd_PCMH-like_sf"/>
</dbReference>
<dbReference type="Pfam" id="PF03450">
    <property type="entry name" value="CO_deh_flav_C"/>
    <property type="match status" value="1"/>
</dbReference>
<dbReference type="InterPro" id="IPR051312">
    <property type="entry name" value="Diverse_Substr_Oxidored"/>
</dbReference>
<dbReference type="PROSITE" id="PS51387">
    <property type="entry name" value="FAD_PCMH"/>
    <property type="match status" value="1"/>
</dbReference>
<dbReference type="Gene3D" id="3.30.390.50">
    <property type="entry name" value="CO dehydrogenase flavoprotein, C-terminal domain"/>
    <property type="match status" value="1"/>
</dbReference>
<evidence type="ECO:0000313" key="3">
    <source>
        <dbReference type="EMBL" id="GGZ51173.1"/>
    </source>
</evidence>
<dbReference type="GO" id="GO:0071949">
    <property type="term" value="F:FAD binding"/>
    <property type="evidence" value="ECO:0007669"/>
    <property type="project" value="InterPro"/>
</dbReference>
<proteinExistence type="predicted"/>
<keyword evidence="4" id="KW-1185">Reference proteome</keyword>
<dbReference type="Gene3D" id="3.30.465.10">
    <property type="match status" value="2"/>
</dbReference>
<reference evidence="3" key="2">
    <citation type="submission" date="2020-09" db="EMBL/GenBank/DDBJ databases">
        <authorList>
            <person name="Sun Q."/>
            <person name="Ohkuma M."/>
        </authorList>
    </citation>
    <scope>NUCLEOTIDE SEQUENCE</scope>
    <source>
        <strain evidence="3">JCM 4988</strain>
    </source>
</reference>
<dbReference type="Proteomes" id="UP000630936">
    <property type="component" value="Unassembled WGS sequence"/>
</dbReference>
<evidence type="ECO:0000313" key="4">
    <source>
        <dbReference type="Proteomes" id="UP000630936"/>
    </source>
</evidence>
<protein>
    <submittedName>
        <fullName evidence="3">Carbon-monoxide dehydrogenase medium subunit</fullName>
    </submittedName>
</protein>
<dbReference type="Pfam" id="PF00941">
    <property type="entry name" value="FAD_binding_5"/>
    <property type="match status" value="1"/>
</dbReference>
<dbReference type="InterPro" id="IPR016169">
    <property type="entry name" value="FAD-bd_PCMH_sub2"/>
</dbReference>
<gene>
    <name evidence="3" type="ORF">GCM10010387_51940</name>
</gene>
<accession>A0A918V181</accession>
<dbReference type="Gene3D" id="3.30.43.10">
    <property type="entry name" value="Uridine Diphospho-n-acetylenolpyruvylglucosamine Reductase, domain 2"/>
    <property type="match status" value="1"/>
</dbReference>
<evidence type="ECO:0000259" key="2">
    <source>
        <dbReference type="PROSITE" id="PS51387"/>
    </source>
</evidence>
<dbReference type="EMBL" id="BMWG01000020">
    <property type="protein sequence ID" value="GGZ51173.1"/>
    <property type="molecule type" value="Genomic_DNA"/>
</dbReference>
<dbReference type="SUPFAM" id="SSF55447">
    <property type="entry name" value="CO dehydrogenase flavoprotein C-terminal domain-like"/>
    <property type="match status" value="1"/>
</dbReference>
<keyword evidence="1" id="KW-0560">Oxidoreductase</keyword>
<dbReference type="PANTHER" id="PTHR42659">
    <property type="entry name" value="XANTHINE DEHYDROGENASE SUBUNIT C-RELATED"/>
    <property type="match status" value="1"/>
</dbReference>
<dbReference type="InterPro" id="IPR016166">
    <property type="entry name" value="FAD-bd_PCMH"/>
</dbReference>
<sequence length="323" mass="34539">MRGFEWTEPDTITGALDAAGGQAAFLAGGTTLIDLMKLQVMRPSRVVGINRLPLTGIRVDAKGLHIGALTRMSDVAEHPEVAHAYPVIAQALLLSASQQLRNMASMGGNLLQRTRCTYFRDIAEPCDKRDPGSGCAAVGGFNRAHAVLGTSPHCSATHASDVAVALVALGATVDLRDASGTRTVDLDSFYRLPGGTPHIENALRPGELITRISVPRLPWARNSAYLKIRDRQSYEFALASAAVALQVRGRRIEDARVAVGGVATVPWRLPGVEAALRGRPPGLRTFEHATADAADGARPLTHNAFKIPLLRRTLVRALMSLEP</sequence>
<reference evidence="3" key="1">
    <citation type="journal article" date="2014" name="Int. J. Syst. Evol. Microbiol.">
        <title>Complete genome sequence of Corynebacterium casei LMG S-19264T (=DSM 44701T), isolated from a smear-ripened cheese.</title>
        <authorList>
            <consortium name="US DOE Joint Genome Institute (JGI-PGF)"/>
            <person name="Walter F."/>
            <person name="Albersmeier A."/>
            <person name="Kalinowski J."/>
            <person name="Ruckert C."/>
        </authorList>
    </citation>
    <scope>NUCLEOTIDE SEQUENCE</scope>
    <source>
        <strain evidence="3">JCM 4988</strain>
    </source>
</reference>
<dbReference type="RefSeq" id="WP_190125628.1">
    <property type="nucleotide sequence ID" value="NZ_BMWG01000020.1"/>
</dbReference>
<dbReference type="InterPro" id="IPR036683">
    <property type="entry name" value="CO_DH_flav_C_dom_sf"/>
</dbReference>
<dbReference type="InterPro" id="IPR002346">
    <property type="entry name" value="Mopterin_DH_FAD-bd"/>
</dbReference>
<comment type="caution">
    <text evidence="3">The sequence shown here is derived from an EMBL/GenBank/DDBJ whole genome shotgun (WGS) entry which is preliminary data.</text>
</comment>
<dbReference type="SUPFAM" id="SSF56176">
    <property type="entry name" value="FAD-binding/transporter-associated domain-like"/>
    <property type="match status" value="1"/>
</dbReference>
<dbReference type="SMART" id="SM01092">
    <property type="entry name" value="CO_deh_flav_C"/>
    <property type="match status" value="1"/>
</dbReference>
<dbReference type="AlphaFoldDB" id="A0A918V181"/>
<feature type="domain" description="FAD-binding PCMH-type" evidence="2">
    <location>
        <begin position="1"/>
        <end position="219"/>
    </location>
</feature>
<dbReference type="InterPro" id="IPR016167">
    <property type="entry name" value="FAD-bd_PCMH_sub1"/>
</dbReference>